<keyword evidence="6 7" id="KW-0408">Iron</keyword>
<name>A0ABM9HWK1_9GAMM</name>
<evidence type="ECO:0000256" key="4">
    <source>
        <dbReference type="ARBA" id="ARBA00022729"/>
    </source>
</evidence>
<dbReference type="InterPro" id="IPR051395">
    <property type="entry name" value="Cytochrome_c_Peroxidase/MauG"/>
</dbReference>
<dbReference type="EC" id="1.11.1.5" evidence="10"/>
<evidence type="ECO:0000256" key="1">
    <source>
        <dbReference type="ARBA" id="ARBA00004196"/>
    </source>
</evidence>
<dbReference type="InterPro" id="IPR036909">
    <property type="entry name" value="Cyt_c-like_dom_sf"/>
</dbReference>
<dbReference type="PANTHER" id="PTHR30600">
    <property type="entry name" value="CYTOCHROME C PEROXIDASE-RELATED"/>
    <property type="match status" value="1"/>
</dbReference>
<protein>
    <submittedName>
        <fullName evidence="10">Cytochrome c peroxidase</fullName>
        <ecNumber evidence="10">1.11.1.5</ecNumber>
    </submittedName>
</protein>
<organism evidence="10 11">
    <name type="scientific">Methylocaldum szegediense</name>
    <dbReference type="NCBI Taxonomy" id="73780"/>
    <lineage>
        <taxon>Bacteria</taxon>
        <taxon>Pseudomonadati</taxon>
        <taxon>Pseudomonadota</taxon>
        <taxon>Gammaproteobacteria</taxon>
        <taxon>Methylococcales</taxon>
        <taxon>Methylococcaceae</taxon>
        <taxon>Methylocaldum</taxon>
    </lineage>
</organism>
<keyword evidence="5 10" id="KW-0560">Oxidoreductase</keyword>
<dbReference type="SUPFAM" id="SSF46626">
    <property type="entry name" value="Cytochrome c"/>
    <property type="match status" value="2"/>
</dbReference>
<evidence type="ECO:0000256" key="6">
    <source>
        <dbReference type="ARBA" id="ARBA00023004"/>
    </source>
</evidence>
<accession>A0ABM9HWK1</accession>
<keyword evidence="10" id="KW-0575">Peroxidase</keyword>
<evidence type="ECO:0000259" key="9">
    <source>
        <dbReference type="PROSITE" id="PS51007"/>
    </source>
</evidence>
<dbReference type="EMBL" id="OX458333">
    <property type="protein sequence ID" value="CAI8734002.1"/>
    <property type="molecule type" value="Genomic_DNA"/>
</dbReference>
<feature type="domain" description="Cytochrome c" evidence="9">
    <location>
        <begin position="216"/>
        <end position="401"/>
    </location>
</feature>
<dbReference type="InterPro" id="IPR009056">
    <property type="entry name" value="Cyt_c-like_dom"/>
</dbReference>
<evidence type="ECO:0000313" key="10">
    <source>
        <dbReference type="EMBL" id="CAI8734002.1"/>
    </source>
</evidence>
<dbReference type="PROSITE" id="PS51007">
    <property type="entry name" value="CYTC"/>
    <property type="match status" value="2"/>
</dbReference>
<dbReference type="GO" id="GO:0004130">
    <property type="term" value="F:cytochrome-c peroxidase activity"/>
    <property type="evidence" value="ECO:0007669"/>
    <property type="project" value="UniProtKB-EC"/>
</dbReference>
<dbReference type="RefSeq" id="WP_084162083.1">
    <property type="nucleotide sequence ID" value="NZ_OX458333.1"/>
</dbReference>
<dbReference type="InterPro" id="IPR004852">
    <property type="entry name" value="Di-haem_cyt_c_peroxidsae"/>
</dbReference>
<dbReference type="Proteomes" id="UP001162030">
    <property type="component" value="Chromosome"/>
</dbReference>
<comment type="subcellular location">
    <subcellularLocation>
        <location evidence="1">Cell envelope</location>
    </subcellularLocation>
</comment>
<feature type="signal peptide" evidence="8">
    <location>
        <begin position="1"/>
        <end position="24"/>
    </location>
</feature>
<dbReference type="Pfam" id="PF03150">
    <property type="entry name" value="CCP_MauG"/>
    <property type="match status" value="1"/>
</dbReference>
<keyword evidence="11" id="KW-1185">Reference proteome</keyword>
<evidence type="ECO:0000256" key="3">
    <source>
        <dbReference type="ARBA" id="ARBA00022723"/>
    </source>
</evidence>
<feature type="domain" description="Cytochrome c" evidence="9">
    <location>
        <begin position="27"/>
        <end position="188"/>
    </location>
</feature>
<evidence type="ECO:0000256" key="5">
    <source>
        <dbReference type="ARBA" id="ARBA00023002"/>
    </source>
</evidence>
<dbReference type="PANTHER" id="PTHR30600:SF10">
    <property type="entry name" value="BLL6722 PROTEIN"/>
    <property type="match status" value="1"/>
</dbReference>
<gene>
    <name evidence="10" type="ORF">MSZNOR_0335</name>
</gene>
<feature type="chain" id="PRO_5045625675" evidence="8">
    <location>
        <begin position="25"/>
        <end position="430"/>
    </location>
</feature>
<dbReference type="Gene3D" id="1.10.760.10">
    <property type="entry name" value="Cytochrome c-like domain"/>
    <property type="match status" value="2"/>
</dbReference>
<sequence length="430" mass="47238">MNKKTVTLYSLSLWLTLGSSITHALTPSERLGKSIFFDKNLSVNGNQSCAACHTLEAGWTGPDSAINAAGAVYEGSVKGRFGNRKPPSSAYATFSPTLHYVIENDDPLFIGGNFWDGRATGEKLGNPAADQAQGPFLNPVEQALSGPAEVVSKVCTSSYADLFKQVWGADACNPDKVDRAYEYIARSIADFEASTESNAFTSKYDYYLKGKAKLTPKEKKGLKLFKGKAKCANCHPADPGPTGQPPLFTDFTYDNIGIPRNPDNPFYTQTEFNPEGMNWTDGGLGAFLATRSDYQPFASDNLGKQKVPTLRNVDKRPYAKFIKAYGHNGYFKTLKGIVHFYNTRDVKPTCADPFTTEADALAQNCWPAPEVPANVNTQEVGNLHLTKAEEDAIVAFLKTLSDGYRPYPWKPRRTAYDASRHSDLGSKRRK</sequence>
<evidence type="ECO:0000256" key="8">
    <source>
        <dbReference type="SAM" id="SignalP"/>
    </source>
</evidence>
<reference evidence="10 11" key="1">
    <citation type="submission" date="2023-03" db="EMBL/GenBank/DDBJ databases">
        <authorList>
            <person name="Pearce D."/>
        </authorList>
    </citation>
    <scope>NUCLEOTIDE SEQUENCE [LARGE SCALE GENOMIC DNA]</scope>
    <source>
        <strain evidence="10">Msz</strain>
    </source>
</reference>
<keyword evidence="3 7" id="KW-0479">Metal-binding</keyword>
<evidence type="ECO:0000256" key="2">
    <source>
        <dbReference type="ARBA" id="ARBA00022617"/>
    </source>
</evidence>
<keyword evidence="2 7" id="KW-0349">Heme</keyword>
<evidence type="ECO:0000256" key="7">
    <source>
        <dbReference type="PROSITE-ProRule" id="PRU00433"/>
    </source>
</evidence>
<keyword evidence="4 8" id="KW-0732">Signal</keyword>
<evidence type="ECO:0000313" key="11">
    <source>
        <dbReference type="Proteomes" id="UP001162030"/>
    </source>
</evidence>
<proteinExistence type="predicted"/>